<proteinExistence type="predicted"/>
<comment type="caution">
    <text evidence="4">The sequence shown here is derived from an EMBL/GenBank/DDBJ whole genome shotgun (WGS) entry which is preliminary data.</text>
</comment>
<evidence type="ECO:0000256" key="3">
    <source>
        <dbReference type="SAM" id="Phobius"/>
    </source>
</evidence>
<dbReference type="EMBL" id="JAZEWV010000010">
    <property type="protein sequence ID" value="MEE4543307.1"/>
    <property type="molecule type" value="Genomic_DNA"/>
</dbReference>
<dbReference type="Proteomes" id="UP001344658">
    <property type="component" value="Unassembled WGS sequence"/>
</dbReference>
<feature type="compositionally biased region" description="Basic residues" evidence="2">
    <location>
        <begin position="170"/>
        <end position="181"/>
    </location>
</feature>
<keyword evidence="1" id="KW-0175">Coiled coil</keyword>
<reference evidence="4 5" key="1">
    <citation type="submission" date="2023-12" db="EMBL/GenBank/DDBJ databases">
        <title>Streptomyces sp. V4-01.</title>
        <authorList>
            <person name="Somphong A."/>
            <person name="Phongsopitanun W."/>
        </authorList>
    </citation>
    <scope>NUCLEOTIDE SEQUENCE [LARGE SCALE GENOMIC DNA]</scope>
    <source>
        <strain evidence="4 5">V4-01</strain>
    </source>
</reference>
<gene>
    <name evidence="4" type="ORF">V2S66_15180</name>
</gene>
<feature type="transmembrane region" description="Helical" evidence="3">
    <location>
        <begin position="45"/>
        <end position="70"/>
    </location>
</feature>
<evidence type="ECO:0000313" key="4">
    <source>
        <dbReference type="EMBL" id="MEE4543307.1"/>
    </source>
</evidence>
<keyword evidence="3" id="KW-0812">Transmembrane</keyword>
<organism evidence="4 5">
    <name type="scientific">Actinacidiphila polyblastidii</name>
    <dbReference type="NCBI Taxonomy" id="3110430"/>
    <lineage>
        <taxon>Bacteria</taxon>
        <taxon>Bacillati</taxon>
        <taxon>Actinomycetota</taxon>
        <taxon>Actinomycetes</taxon>
        <taxon>Kitasatosporales</taxon>
        <taxon>Streptomycetaceae</taxon>
        <taxon>Actinacidiphila</taxon>
    </lineage>
</organism>
<evidence type="ECO:0000313" key="5">
    <source>
        <dbReference type="Proteomes" id="UP001344658"/>
    </source>
</evidence>
<name>A0ABU7PDY7_9ACTN</name>
<keyword evidence="5" id="KW-1185">Reference proteome</keyword>
<keyword evidence="3" id="KW-1133">Transmembrane helix</keyword>
<accession>A0ABU7PDY7</accession>
<evidence type="ECO:0000256" key="2">
    <source>
        <dbReference type="SAM" id="MobiDB-lite"/>
    </source>
</evidence>
<evidence type="ECO:0000256" key="1">
    <source>
        <dbReference type="SAM" id="Coils"/>
    </source>
</evidence>
<protein>
    <recommendedName>
        <fullName evidence="6">LapA family protein</fullName>
    </recommendedName>
</protein>
<sequence length="181" mass="19363">MLILGLLLLVCTAAFVGLVISDNFGGGAEHDVTVLGHHIATMNGVEIFCAGLALALIFCLSVLMTLAGTAMQRRRGRKLRTARRDADATARERDELAARLDRIHAEHVAADEDDAAAGRGELAADRERDVAATHEGDLVADRDHDHERDMATAESGATVDDGGENGSGTTHRRHARHLFGH</sequence>
<feature type="compositionally biased region" description="Basic and acidic residues" evidence="2">
    <location>
        <begin position="122"/>
        <end position="151"/>
    </location>
</feature>
<keyword evidence="3" id="KW-0472">Membrane</keyword>
<feature type="coiled-coil region" evidence="1">
    <location>
        <begin position="79"/>
        <end position="106"/>
    </location>
</feature>
<dbReference type="RefSeq" id="WP_330795584.1">
    <property type="nucleotide sequence ID" value="NZ_JAZEWV010000010.1"/>
</dbReference>
<evidence type="ECO:0008006" key="6">
    <source>
        <dbReference type="Google" id="ProtNLM"/>
    </source>
</evidence>
<feature type="region of interest" description="Disordered" evidence="2">
    <location>
        <begin position="111"/>
        <end position="181"/>
    </location>
</feature>